<sequence length="150" mass="16768">MAKPTQTQPTNNGQSFAYAVGQDIAELKAKVEHLTHNQQGEQSQILKVVVPAVIGKHSEHYMQVEVTLPEEFRNAICIEYSEAYGGTSVSVFNTERALLKPLDDVEQVYYLKKLMGIDEFKSADVKVATISQEELAKINQEIEAKRQQAS</sequence>
<dbReference type="EMBL" id="QEPN01000003">
    <property type="protein sequence ID" value="RDE72661.1"/>
    <property type="molecule type" value="Genomic_DNA"/>
</dbReference>
<dbReference type="Proteomes" id="UP000253872">
    <property type="component" value="Unassembled WGS sequence"/>
</dbReference>
<evidence type="ECO:0000313" key="2">
    <source>
        <dbReference type="Proteomes" id="UP000253872"/>
    </source>
</evidence>
<comment type="caution">
    <text evidence="1">The sequence shown here is derived from an EMBL/GenBank/DDBJ whole genome shotgun (WGS) entry which is preliminary data.</text>
</comment>
<dbReference type="AlphaFoldDB" id="A0A369YD65"/>
<name>A0A369YD65_9PAST</name>
<gene>
    <name evidence="1" type="ORF">DPV93_05110</name>
</gene>
<protein>
    <submittedName>
        <fullName evidence="1">Uncharacterized protein</fullName>
    </submittedName>
</protein>
<proteinExistence type="predicted"/>
<dbReference type="RefSeq" id="WP_111402675.1">
    <property type="nucleotide sequence ID" value="NZ_QEPN01000003.1"/>
</dbReference>
<reference evidence="1 2" key="1">
    <citation type="submission" date="2018-05" db="EMBL/GenBank/DDBJ databases">
        <title>Draft Genome Sequences for a Diverse set of 7 Haemophilus Species.</title>
        <authorList>
            <person name="Nichols M."/>
            <person name="Topaz N."/>
            <person name="Wang X."/>
            <person name="Wang X."/>
            <person name="Boxrud D."/>
        </authorList>
    </citation>
    <scope>NUCLEOTIDE SEQUENCE [LARGE SCALE GENOMIC DNA]</scope>
    <source>
        <strain evidence="1 2">C2002001239</strain>
    </source>
</reference>
<evidence type="ECO:0000313" key="1">
    <source>
        <dbReference type="EMBL" id="RDE72661.1"/>
    </source>
</evidence>
<organism evidence="1 2">
    <name type="scientific">Haemophilus sputorum</name>
    <dbReference type="NCBI Taxonomy" id="1078480"/>
    <lineage>
        <taxon>Bacteria</taxon>
        <taxon>Pseudomonadati</taxon>
        <taxon>Pseudomonadota</taxon>
        <taxon>Gammaproteobacteria</taxon>
        <taxon>Pasteurellales</taxon>
        <taxon>Pasteurellaceae</taxon>
        <taxon>Haemophilus</taxon>
    </lineage>
</organism>
<accession>A0A369YD65</accession>